<dbReference type="RefSeq" id="WP_100230603.1">
    <property type="nucleotide sequence ID" value="NZ_PGVG01000002.1"/>
</dbReference>
<gene>
    <name evidence="3" type="ORF">CVM73_03475</name>
</gene>
<feature type="domain" description="Bro-N" evidence="2">
    <location>
        <begin position="2"/>
        <end position="107"/>
    </location>
</feature>
<proteinExistence type="predicted"/>
<dbReference type="InterPro" id="IPR003497">
    <property type="entry name" value="BRO_N_domain"/>
</dbReference>
<accession>A0A2M8RFP8</accession>
<organism evidence="3 4">
    <name type="scientific">Bradyrhizobium forestalis</name>
    <dbReference type="NCBI Taxonomy" id="1419263"/>
    <lineage>
        <taxon>Bacteria</taxon>
        <taxon>Pseudomonadati</taxon>
        <taxon>Pseudomonadota</taxon>
        <taxon>Alphaproteobacteria</taxon>
        <taxon>Hyphomicrobiales</taxon>
        <taxon>Nitrobacteraceae</taxon>
        <taxon>Bradyrhizobium</taxon>
    </lineage>
</organism>
<dbReference type="Pfam" id="PF02498">
    <property type="entry name" value="Bro-N"/>
    <property type="match status" value="1"/>
</dbReference>
<name>A0A2M8RFP8_9BRAD</name>
<dbReference type="AlphaFoldDB" id="A0A2M8RFP8"/>
<dbReference type="Proteomes" id="UP000231194">
    <property type="component" value="Unassembled WGS sequence"/>
</dbReference>
<evidence type="ECO:0000256" key="1">
    <source>
        <dbReference type="SAM" id="MobiDB-lite"/>
    </source>
</evidence>
<dbReference type="PANTHER" id="PTHR36180:SF2">
    <property type="entry name" value="BRO FAMILY PROTEIN"/>
    <property type="match status" value="1"/>
</dbReference>
<evidence type="ECO:0000313" key="3">
    <source>
        <dbReference type="EMBL" id="PJG56622.1"/>
    </source>
</evidence>
<dbReference type="EMBL" id="PGVG01000002">
    <property type="protein sequence ID" value="PJG56622.1"/>
    <property type="molecule type" value="Genomic_DNA"/>
</dbReference>
<dbReference type="InterPro" id="IPR058744">
    <property type="entry name" value="BstA-like_C"/>
</dbReference>
<dbReference type="PROSITE" id="PS51750">
    <property type="entry name" value="BRO_N"/>
    <property type="match status" value="1"/>
</dbReference>
<dbReference type="PANTHER" id="PTHR36180">
    <property type="entry name" value="DNA-BINDING PROTEIN-RELATED-RELATED"/>
    <property type="match status" value="1"/>
</dbReference>
<comment type="caution">
    <text evidence="3">The sequence shown here is derived from an EMBL/GenBank/DDBJ whole genome shotgun (WGS) entry which is preliminary data.</text>
</comment>
<evidence type="ECO:0000259" key="2">
    <source>
        <dbReference type="PROSITE" id="PS51750"/>
    </source>
</evidence>
<dbReference type="SMART" id="SM01040">
    <property type="entry name" value="Bro-N"/>
    <property type="match status" value="1"/>
</dbReference>
<keyword evidence="4" id="KW-1185">Reference proteome</keyword>
<dbReference type="OrthoDB" id="9808959at2"/>
<evidence type="ECO:0000313" key="4">
    <source>
        <dbReference type="Proteomes" id="UP000231194"/>
    </source>
</evidence>
<feature type="region of interest" description="Disordered" evidence="1">
    <location>
        <begin position="240"/>
        <end position="265"/>
    </location>
</feature>
<reference evidence="3 4" key="1">
    <citation type="submission" date="2017-11" db="EMBL/GenBank/DDBJ databases">
        <title>Bradyrhizobium forestalis sp. nov., an efficient nitrogen-fixing bacterium isolated from nodules of forest legume species in the Amazon.</title>
        <authorList>
            <person name="Costa E.M."/>
            <person name="Guimaraes A."/>
            <person name="Carvalho T.S."/>
            <person name="Rodrigues T.L."/>
            <person name="Ribeiro P.R.A."/>
            <person name="Lebbe L."/>
            <person name="Willems A."/>
            <person name="Moreira F.M.S."/>
        </authorList>
    </citation>
    <scope>NUCLEOTIDE SEQUENCE [LARGE SCALE GENOMIC DNA]</scope>
    <source>
        <strain evidence="3 4">INPA54B</strain>
    </source>
</reference>
<sequence length="265" mass="30702">MQYAMQVFEYEQHEKFSVINRDGEPWFVLNEVCAKLEIANPSDAASRLDDDEKDVLGFTDTIGRSQKRVIINESGLYSIILRSNKPEAKRFKKWVTSEVLPSIRKTGGYGSKVPAFIRRYNANWDRVNSGYFSVINELTVRLWGRLEQIGYVMADRAPDGKEIRPDTAVGRRFSDWLKEKHPDLCGNISYYQHTTPEWEGEARQYPNSMLPLYIEFVDKVWIPKHSEEYFRTRDPAALPHLPKLLPPHRPKIGSARKPPKFRAAS</sequence>
<protein>
    <recommendedName>
        <fullName evidence="2">Bro-N domain-containing protein</fullName>
    </recommendedName>
</protein>
<dbReference type="Pfam" id="PF26567">
    <property type="entry name" value="BstA_C"/>
    <property type="match status" value="1"/>
</dbReference>